<evidence type="ECO:0000313" key="2">
    <source>
        <dbReference type="Proteomes" id="UP000006180"/>
    </source>
</evidence>
<sequence length="41" mass="4496">MIFDVAGQNAEPGGFPPFGRRAELARARKSLSAFHPQALHF</sequence>
<dbReference type="KEGG" id="sfd:USDA257_c13080"/>
<dbReference type="EMBL" id="CP003563">
    <property type="protein sequence ID" value="AFL49899.1"/>
    <property type="molecule type" value="Genomic_DNA"/>
</dbReference>
<reference evidence="1 2" key="1">
    <citation type="journal article" date="2012" name="J. Bacteriol.">
        <title>Complete genome sequence of the broad-host-range strain Sinorhizobium fredii USDA257.</title>
        <authorList>
            <person name="Schuldes J."/>
            <person name="Rodriguez Orbegoso M."/>
            <person name="Schmeisser C."/>
            <person name="Krishnan H.B."/>
            <person name="Daniel R."/>
            <person name="Streit W.R."/>
        </authorList>
    </citation>
    <scope>NUCLEOTIDE SEQUENCE [LARGE SCALE GENOMIC DNA]</scope>
    <source>
        <strain evidence="1 2">USDA 257</strain>
    </source>
</reference>
<name>I3X1Z3_SINF2</name>
<evidence type="ECO:0000313" key="1">
    <source>
        <dbReference type="EMBL" id="AFL49899.1"/>
    </source>
</evidence>
<dbReference type="PATRIC" id="fig|1185652.3.peg.1358"/>
<dbReference type="HOGENOM" id="CLU_3276706_0_0_5"/>
<organism evidence="1 2">
    <name type="scientific">Sinorhizobium fredii (strain USDA 257)</name>
    <dbReference type="NCBI Taxonomy" id="1185652"/>
    <lineage>
        <taxon>Bacteria</taxon>
        <taxon>Pseudomonadati</taxon>
        <taxon>Pseudomonadota</taxon>
        <taxon>Alphaproteobacteria</taxon>
        <taxon>Hyphomicrobiales</taxon>
        <taxon>Rhizobiaceae</taxon>
        <taxon>Sinorhizobium/Ensifer group</taxon>
        <taxon>Sinorhizobium</taxon>
    </lineage>
</organism>
<proteinExistence type="predicted"/>
<accession>I3X1Z3</accession>
<dbReference type="AlphaFoldDB" id="I3X1Z3"/>
<dbReference type="Proteomes" id="UP000006180">
    <property type="component" value="Chromosome"/>
</dbReference>
<gene>
    <name evidence="1" type="ORF">USDA257_c13080</name>
</gene>
<protein>
    <submittedName>
        <fullName evidence="1">Uncharacterized protein</fullName>
    </submittedName>
</protein>